<dbReference type="InterPro" id="IPR025139">
    <property type="entry name" value="DUF4062"/>
</dbReference>
<dbReference type="SUPFAM" id="SSF50969">
    <property type="entry name" value="YVTN repeat-like/Quinoprotein amine dehydrogenase"/>
    <property type="match status" value="1"/>
</dbReference>
<dbReference type="Pfam" id="PF05729">
    <property type="entry name" value="NACHT"/>
    <property type="match status" value="1"/>
</dbReference>
<dbReference type="InterPro" id="IPR011044">
    <property type="entry name" value="Quino_amine_DH_bsu"/>
</dbReference>
<keyword evidence="3" id="KW-1185">Reference proteome</keyword>
<dbReference type="PROSITE" id="PS50837">
    <property type="entry name" value="NACHT"/>
    <property type="match status" value="1"/>
</dbReference>
<dbReference type="Pfam" id="PF13271">
    <property type="entry name" value="DUF4062"/>
    <property type="match status" value="1"/>
</dbReference>
<dbReference type="SUPFAM" id="SSF52540">
    <property type="entry name" value="P-loop containing nucleoside triphosphate hydrolases"/>
    <property type="match status" value="1"/>
</dbReference>
<accession>A0ABV4CW82</accession>
<evidence type="ECO:0000313" key="2">
    <source>
        <dbReference type="EMBL" id="MEY8245247.1"/>
    </source>
</evidence>
<feature type="domain" description="NACHT" evidence="1">
    <location>
        <begin position="322"/>
        <end position="456"/>
    </location>
</feature>
<dbReference type="InterPro" id="IPR052752">
    <property type="entry name" value="NACHT-WD_repeat"/>
</dbReference>
<gene>
    <name evidence="2" type="ORF">AAK873_06400</name>
</gene>
<reference evidence="2 3" key="1">
    <citation type="submission" date="2024-03" db="EMBL/GenBank/DDBJ databases">
        <title>Mouse gut bacterial collection (mGBC) of GemPharmatech.</title>
        <authorList>
            <person name="He Y."/>
            <person name="Dong L."/>
            <person name="Wu D."/>
            <person name="Gao X."/>
            <person name="Lin Z."/>
        </authorList>
    </citation>
    <scope>NUCLEOTIDE SEQUENCE [LARGE SCALE GENOMIC DNA]</scope>
    <source>
        <strain evidence="2 3">54-13</strain>
    </source>
</reference>
<protein>
    <submittedName>
        <fullName evidence="2">DUF4062 domain-containing protein</fullName>
    </submittedName>
</protein>
<dbReference type="PANTHER" id="PTHR19871">
    <property type="entry name" value="BETA TRANSDUCIN-RELATED PROTEIN"/>
    <property type="match status" value="1"/>
</dbReference>
<dbReference type="InterPro" id="IPR011047">
    <property type="entry name" value="Quinoprotein_ADH-like_sf"/>
</dbReference>
<proteinExistence type="predicted"/>
<dbReference type="EMBL" id="JBCLPP010000014">
    <property type="protein sequence ID" value="MEY8245247.1"/>
    <property type="molecule type" value="Genomic_DNA"/>
</dbReference>
<dbReference type="InterPro" id="IPR015943">
    <property type="entry name" value="WD40/YVTN_repeat-like_dom_sf"/>
</dbReference>
<dbReference type="CDD" id="cd00350">
    <property type="entry name" value="rubredoxin_like"/>
    <property type="match status" value="1"/>
</dbReference>
<dbReference type="RefSeq" id="WP_147438782.1">
    <property type="nucleotide sequence ID" value="NZ_JBCLPP010000014.1"/>
</dbReference>
<name>A0ABV4CW82_9BACT</name>
<evidence type="ECO:0000259" key="1">
    <source>
        <dbReference type="PROSITE" id="PS50837"/>
    </source>
</evidence>
<comment type="caution">
    <text evidence="2">The sequence shown here is derived from an EMBL/GenBank/DDBJ whole genome shotgun (WGS) entry which is preliminary data.</text>
</comment>
<dbReference type="SUPFAM" id="SSF50998">
    <property type="entry name" value="Quinoprotein alcohol dehydrogenase-like"/>
    <property type="match status" value="1"/>
</dbReference>
<evidence type="ECO:0000313" key="3">
    <source>
        <dbReference type="Proteomes" id="UP001565200"/>
    </source>
</evidence>
<sequence length="1576" mass="181240">MSVLRHKYIRFFISSTFSDMEVERNLLRKVIERLDKEYESLGWQIEYIDLRWGISPDAGEDNRTMTICLNELAQCQKLSPRPNFIMLIGERYGWRPLPETISIADMRRVYEAAMPEEVELLDRWYVRDDNDLTMQGAYVLKSRLGSGYDGERFHREVELPLLILFYRELPFTDCSATEMEIRKGALDAAHASDHVFAYMRSLKDVPDDKRVAYYDSDASGLEYIARLRRKVSELAKPENVYEENIAWEEYLSDGFASRFSQTIEEHLRKIVEKEVSRESVDDIDYELFEHREYAASEAVGFYGRADDIKKIREYVDSTEPDMPLWIKGDSGLGKSALMAKVVSLYTADKSYCVMPFFSSLTPRSSGAQSMLELVCNCFDREYADRYRKDKRKPYEKFVNLVDEAHRFSHDKRYLIIIDAFNQLDNTGYDDFDSLIWAADKEKLLPSNVKIIITSTTEGRFPKEHPRLHVMHLEAIKSDALRVVVSRLQAAGRRLQSFQLAQLKVLLGDKEQSALYLSLLSSVLQHYDSTMDLTGLPGDYVSMCSMILDRLASPQMHGRRLTQLALAMIVTSSDGVDVNSLNGLLASDYELQAELMERSFHLWIQEDVKSVPPIIWSRLFYDLDRVILVSRSTSIGVAVKVRHDAIHEFIKYRWLTEDERKHASELQVRWYEENLFKENKLAIRDFVHAVHAPVDDIHSLDDAFDSALDGTLYGEEEMSIRKAVGRKLWGILSDERYILLKEKYFPDTIVSEYDRLLSIYTELGDIRRRELVSQMKNFVSYTSLDDKAFRESWSVGQNMPPLSPLELQARMINLWDGHPLREIPPERLYSKLMRDKLNNIDSERYTLFSIDNCGRYPWLNPSGEKLYRIVTGADGHPILERLDLVSGTIETIFIFIEPFTYAISADEKILAMHYSERIQVFKLVGMIPILSIFNKGIIWMSLSENGQYIAYGGPTIKTYRVEIATSRSYTWISADEGMLSPSGNRLWIYYIKEVPEREKEKWDSIVGCCDFVSLKSDTVAFKYDKKPRLTSWSFSRNKIIGCSEHIAVIDGDQGKIFNFQDNRLRYWKHYRQAPINSVKFIHGTSDFYLFYLCSGAYQIARVANTMLSVIEQGNMHVVDQVTPDFTRALSISNKKVFDFRQLRKSFAVNNHGNYSGINSFSASYSGDVMVVSIGRNVAWETGEIRVPVLTVKNSAGEYDEMFLDVDRSEYCHYVSASAVSPDGKYLAYCTYTNQESIIFVYDVKFNKLLSKYKICAQASSILFTSDSFWFVVITSDWLFRSDMSLYLFDCTGNFVKELLIEKDCYLDEYKVAALSPDNRFVSVGISGPMIDLSSCKVVSHGKKMDGKFSLKAIRKYEDRRYDNYDVRGLFHPVNSTVVDRYLENGELCISISASGRYMFTIDTGATMSVVDSRTGQVLFRLNNVESVLPVADDRHLYVSCYDNTISLYDVDGTRLQFTSLHNAKAKRYWQSTAQGLAVAKHDCHCALFATDPAHKVNELPVTVLRRRWDLTTGKLRDPEAVCPMCGHVIDKGFSVDEMHCPGCGHRLRLIVNTDKNYPVKILNGILKIPALARKIIK</sequence>
<dbReference type="Gene3D" id="2.130.10.10">
    <property type="entry name" value="YVTN repeat-like/Quinoprotein amine dehydrogenase"/>
    <property type="match status" value="1"/>
</dbReference>
<dbReference type="Gene3D" id="3.40.50.300">
    <property type="entry name" value="P-loop containing nucleotide triphosphate hydrolases"/>
    <property type="match status" value="1"/>
</dbReference>
<organism evidence="2 3">
    <name type="scientific">Heminiphilus faecis</name>
    <dbReference type="NCBI Taxonomy" id="2601703"/>
    <lineage>
        <taxon>Bacteria</taxon>
        <taxon>Pseudomonadati</taxon>
        <taxon>Bacteroidota</taxon>
        <taxon>Bacteroidia</taxon>
        <taxon>Bacteroidales</taxon>
        <taxon>Muribaculaceae</taxon>
        <taxon>Heminiphilus</taxon>
    </lineage>
</organism>
<dbReference type="InterPro" id="IPR027417">
    <property type="entry name" value="P-loop_NTPase"/>
</dbReference>
<dbReference type="InterPro" id="IPR007111">
    <property type="entry name" value="NACHT_NTPase"/>
</dbReference>
<dbReference type="PANTHER" id="PTHR19871:SF14">
    <property type="entry name" value="DUF4062 DOMAIN-CONTAINING PROTEIN"/>
    <property type="match status" value="1"/>
</dbReference>
<dbReference type="Proteomes" id="UP001565200">
    <property type="component" value="Unassembled WGS sequence"/>
</dbReference>